<keyword evidence="3" id="KW-1185">Reference proteome</keyword>
<feature type="compositionally biased region" description="Basic and acidic residues" evidence="1">
    <location>
        <begin position="1"/>
        <end position="15"/>
    </location>
</feature>
<accession>A0ABN9PS32</accession>
<protein>
    <submittedName>
        <fullName evidence="2">Uncharacterized protein</fullName>
    </submittedName>
</protein>
<feature type="non-terminal residue" evidence="2">
    <location>
        <position position="50"/>
    </location>
</feature>
<organism evidence="2 3">
    <name type="scientific">Prorocentrum cordatum</name>
    <dbReference type="NCBI Taxonomy" id="2364126"/>
    <lineage>
        <taxon>Eukaryota</taxon>
        <taxon>Sar</taxon>
        <taxon>Alveolata</taxon>
        <taxon>Dinophyceae</taxon>
        <taxon>Prorocentrales</taxon>
        <taxon>Prorocentraceae</taxon>
        <taxon>Prorocentrum</taxon>
    </lineage>
</organism>
<reference evidence="2" key="1">
    <citation type="submission" date="2023-10" db="EMBL/GenBank/DDBJ databases">
        <authorList>
            <person name="Chen Y."/>
            <person name="Shah S."/>
            <person name="Dougan E. K."/>
            <person name="Thang M."/>
            <person name="Chan C."/>
        </authorList>
    </citation>
    <scope>NUCLEOTIDE SEQUENCE [LARGE SCALE GENOMIC DNA]</scope>
</reference>
<gene>
    <name evidence="2" type="ORF">PCOR1329_LOCUS4407</name>
</gene>
<proteinExistence type="predicted"/>
<dbReference type="Proteomes" id="UP001189429">
    <property type="component" value="Unassembled WGS sequence"/>
</dbReference>
<name>A0ABN9PS32_9DINO</name>
<dbReference type="EMBL" id="CAUYUJ010001137">
    <property type="protein sequence ID" value="CAK0794403.1"/>
    <property type="molecule type" value="Genomic_DNA"/>
</dbReference>
<comment type="caution">
    <text evidence="2">The sequence shown here is derived from an EMBL/GenBank/DDBJ whole genome shotgun (WGS) entry which is preliminary data.</text>
</comment>
<evidence type="ECO:0000313" key="3">
    <source>
        <dbReference type="Proteomes" id="UP001189429"/>
    </source>
</evidence>
<feature type="non-terminal residue" evidence="2">
    <location>
        <position position="1"/>
    </location>
</feature>
<evidence type="ECO:0000313" key="2">
    <source>
        <dbReference type="EMBL" id="CAK0794403.1"/>
    </source>
</evidence>
<sequence>APCGHRAEQRGRGDFRGPGAGVLARTRAAQAAAFHPRQVVHAPRRRGRSE</sequence>
<evidence type="ECO:0000256" key="1">
    <source>
        <dbReference type="SAM" id="MobiDB-lite"/>
    </source>
</evidence>
<feature type="region of interest" description="Disordered" evidence="1">
    <location>
        <begin position="1"/>
        <end position="50"/>
    </location>
</feature>
<feature type="compositionally biased region" description="Low complexity" evidence="1">
    <location>
        <begin position="21"/>
        <end position="37"/>
    </location>
</feature>